<proteinExistence type="predicted"/>
<keyword evidence="2" id="KW-1185">Reference proteome</keyword>
<evidence type="ECO:0000313" key="2">
    <source>
        <dbReference type="Proteomes" id="UP000789405"/>
    </source>
</evidence>
<dbReference type="OrthoDB" id="10399476at2759"/>
<sequence length="88" mass="9958">MFQQIYEIATKFYKKNNNTVLEQNDVLESFQFSNSEKLEIGSMVDLSYESFGGQGDVEVSYSVKQGSGNMDFDPIAIVESELRLANML</sequence>
<reference evidence="1" key="1">
    <citation type="submission" date="2021-06" db="EMBL/GenBank/DDBJ databases">
        <authorList>
            <person name="Kallberg Y."/>
            <person name="Tangrot J."/>
            <person name="Rosling A."/>
        </authorList>
    </citation>
    <scope>NUCLEOTIDE SEQUENCE</scope>
    <source>
        <strain evidence="1">MA453B</strain>
    </source>
</reference>
<comment type="caution">
    <text evidence="1">The sequence shown here is derived from an EMBL/GenBank/DDBJ whole genome shotgun (WGS) entry which is preliminary data.</text>
</comment>
<accession>A0A9N8ZG38</accession>
<dbReference type="Proteomes" id="UP000789405">
    <property type="component" value="Unassembled WGS sequence"/>
</dbReference>
<dbReference type="EMBL" id="CAJVPY010000806">
    <property type="protein sequence ID" value="CAG8492933.1"/>
    <property type="molecule type" value="Genomic_DNA"/>
</dbReference>
<protein>
    <submittedName>
        <fullName evidence="1">28478_t:CDS:1</fullName>
    </submittedName>
</protein>
<evidence type="ECO:0000313" key="1">
    <source>
        <dbReference type="EMBL" id="CAG8492933.1"/>
    </source>
</evidence>
<organism evidence="1 2">
    <name type="scientific">Dentiscutata erythropus</name>
    <dbReference type="NCBI Taxonomy" id="1348616"/>
    <lineage>
        <taxon>Eukaryota</taxon>
        <taxon>Fungi</taxon>
        <taxon>Fungi incertae sedis</taxon>
        <taxon>Mucoromycota</taxon>
        <taxon>Glomeromycotina</taxon>
        <taxon>Glomeromycetes</taxon>
        <taxon>Diversisporales</taxon>
        <taxon>Gigasporaceae</taxon>
        <taxon>Dentiscutata</taxon>
    </lineage>
</organism>
<dbReference type="AlphaFoldDB" id="A0A9N8ZG38"/>
<gene>
    <name evidence="1" type="ORF">DERYTH_LOCUS2509</name>
</gene>
<name>A0A9N8ZG38_9GLOM</name>